<dbReference type="RefSeq" id="XP_018008119.1">
    <property type="nucleotide sequence ID" value="XM_018152630.2"/>
</dbReference>
<feature type="transmembrane region" description="Helical" evidence="6">
    <location>
        <begin position="159"/>
        <end position="177"/>
    </location>
</feature>
<feature type="transmembrane region" description="Helical" evidence="6">
    <location>
        <begin position="12"/>
        <end position="31"/>
    </location>
</feature>
<gene>
    <name evidence="8" type="primary">LOC108665825</name>
</gene>
<dbReference type="PANTHER" id="PTHR16007:SF15">
    <property type="entry name" value="TRANSMEMBRANE PROTEIN 45B"/>
    <property type="match status" value="1"/>
</dbReference>
<protein>
    <submittedName>
        <fullName evidence="8">Transmembrane protein 45B isoform X1</fullName>
    </submittedName>
</protein>
<feature type="transmembrane region" description="Helical" evidence="6">
    <location>
        <begin position="228"/>
        <end position="251"/>
    </location>
</feature>
<feature type="transmembrane region" description="Helical" evidence="6">
    <location>
        <begin position="100"/>
        <end position="116"/>
    </location>
</feature>
<dbReference type="OrthoDB" id="6504688at2759"/>
<keyword evidence="3 6" id="KW-0812">Transmembrane</keyword>
<comment type="similarity">
    <text evidence="2">Belongs to the TMEM45 family.</text>
</comment>
<evidence type="ECO:0000256" key="5">
    <source>
        <dbReference type="ARBA" id="ARBA00023136"/>
    </source>
</evidence>
<dbReference type="OMA" id="WHTINTI"/>
<dbReference type="Proteomes" id="UP000694843">
    <property type="component" value="Unplaced"/>
</dbReference>
<organism evidence="7 8">
    <name type="scientific">Hyalella azteca</name>
    <name type="common">Amphipod</name>
    <dbReference type="NCBI Taxonomy" id="294128"/>
    <lineage>
        <taxon>Eukaryota</taxon>
        <taxon>Metazoa</taxon>
        <taxon>Ecdysozoa</taxon>
        <taxon>Arthropoda</taxon>
        <taxon>Crustacea</taxon>
        <taxon>Multicrustacea</taxon>
        <taxon>Malacostraca</taxon>
        <taxon>Eumalacostraca</taxon>
        <taxon>Peracarida</taxon>
        <taxon>Amphipoda</taxon>
        <taxon>Senticaudata</taxon>
        <taxon>Talitrida</taxon>
        <taxon>Talitroidea</taxon>
        <taxon>Hyalellidae</taxon>
        <taxon>Hyalella</taxon>
    </lineage>
</organism>
<dbReference type="GO" id="GO:0016020">
    <property type="term" value="C:membrane"/>
    <property type="evidence" value="ECO:0007669"/>
    <property type="project" value="UniProtKB-SubCell"/>
</dbReference>
<feature type="transmembrane region" description="Helical" evidence="6">
    <location>
        <begin position="128"/>
        <end position="147"/>
    </location>
</feature>
<dbReference type="PANTHER" id="PTHR16007">
    <property type="entry name" value="EPIDIDYMAL MEMBRANE PROTEIN E9-RELATED"/>
    <property type="match status" value="1"/>
</dbReference>
<sequence>MGRLSGHLLPGFFFISFALWWAYNIFFRYYVSRKEAVINGRSRKCLRYKSSLLFPCHTCCNGAPVEAFLIVAATTIGIIGELVTGFRGGQFVNVGNTQHMSMYFFFGLMAFVNILLHYKFSIPPSTDYAVALLAIVNEALLFANHLHGRPPMDVLVHTLLLYPMAASLLCGAIEMAYRCQVLAALGRTYGTIVQGTWFCHVGFILYPLPGMRVWDQEDHSQMTVITTLFTVHLAVDLIVLMVIAGIVNLRVRMMDRPSVQRVLKNINVRFMKDSNGSNGDATRAMISESEDEL</sequence>
<evidence type="ECO:0000256" key="1">
    <source>
        <dbReference type="ARBA" id="ARBA00004141"/>
    </source>
</evidence>
<dbReference type="KEGG" id="hazt:108665825"/>
<dbReference type="Pfam" id="PF04819">
    <property type="entry name" value="DUF716"/>
    <property type="match status" value="1"/>
</dbReference>
<keyword evidence="5 6" id="KW-0472">Membrane</keyword>
<evidence type="ECO:0000256" key="6">
    <source>
        <dbReference type="SAM" id="Phobius"/>
    </source>
</evidence>
<evidence type="ECO:0000256" key="4">
    <source>
        <dbReference type="ARBA" id="ARBA00022989"/>
    </source>
</evidence>
<feature type="transmembrane region" description="Helical" evidence="6">
    <location>
        <begin position="52"/>
        <end position="80"/>
    </location>
</feature>
<evidence type="ECO:0000313" key="7">
    <source>
        <dbReference type="Proteomes" id="UP000694843"/>
    </source>
</evidence>
<dbReference type="AlphaFoldDB" id="A0A8B7N4D2"/>
<keyword evidence="4 6" id="KW-1133">Transmembrane helix</keyword>
<accession>A0A8B7N4D2</accession>
<proteinExistence type="inferred from homology"/>
<evidence type="ECO:0000256" key="2">
    <source>
        <dbReference type="ARBA" id="ARBA00006948"/>
    </source>
</evidence>
<comment type="subcellular location">
    <subcellularLocation>
        <location evidence="1">Membrane</location>
        <topology evidence="1">Multi-pass membrane protein</topology>
    </subcellularLocation>
</comment>
<evidence type="ECO:0000256" key="3">
    <source>
        <dbReference type="ARBA" id="ARBA00022692"/>
    </source>
</evidence>
<dbReference type="InterPro" id="IPR006904">
    <property type="entry name" value="DUF716"/>
</dbReference>
<evidence type="ECO:0000313" key="8">
    <source>
        <dbReference type="RefSeq" id="XP_018008119.1"/>
    </source>
</evidence>
<dbReference type="GeneID" id="108665825"/>
<feature type="transmembrane region" description="Helical" evidence="6">
    <location>
        <begin position="189"/>
        <end position="208"/>
    </location>
</feature>
<name>A0A8B7N4D2_HYAAZ</name>
<keyword evidence="7" id="KW-1185">Reference proteome</keyword>
<reference evidence="8" key="1">
    <citation type="submission" date="2025-08" db="UniProtKB">
        <authorList>
            <consortium name="RefSeq"/>
        </authorList>
    </citation>
    <scope>IDENTIFICATION</scope>
    <source>
        <tissue evidence="8">Whole organism</tissue>
    </source>
</reference>
<dbReference type="InterPro" id="IPR042127">
    <property type="entry name" value="TMEM45"/>
</dbReference>